<dbReference type="GO" id="GO:0043565">
    <property type="term" value="F:sequence-specific DNA binding"/>
    <property type="evidence" value="ECO:0007669"/>
    <property type="project" value="InterPro"/>
</dbReference>
<reference evidence="3 4" key="1">
    <citation type="submission" date="2017-04" db="EMBL/GenBank/DDBJ databases">
        <authorList>
            <person name="Afonso C.L."/>
            <person name="Miller P.J."/>
            <person name="Scott M.A."/>
            <person name="Spackman E."/>
            <person name="Goraichik I."/>
            <person name="Dimitrov K.M."/>
            <person name="Suarez D.L."/>
            <person name="Swayne D.E."/>
        </authorList>
    </citation>
    <scope>NUCLEOTIDE SEQUENCE [LARGE SCALE GENOMIC DNA]</scope>
    <source>
        <strain evidence="3 4">DSM 13146</strain>
    </source>
</reference>
<evidence type="ECO:0000256" key="1">
    <source>
        <dbReference type="SAM" id="Coils"/>
    </source>
</evidence>
<feature type="coiled-coil region" evidence="1">
    <location>
        <begin position="110"/>
        <end position="144"/>
    </location>
</feature>
<accession>A0A1W1XIH2</accession>
<dbReference type="InterPro" id="IPR010921">
    <property type="entry name" value="Trp_repressor/repl_initiator"/>
</dbReference>
<proteinExistence type="predicted"/>
<evidence type="ECO:0000313" key="4">
    <source>
        <dbReference type="Proteomes" id="UP000192783"/>
    </source>
</evidence>
<gene>
    <name evidence="3" type="ORF">SAMN02746041_01843</name>
</gene>
<evidence type="ECO:0000256" key="2">
    <source>
        <dbReference type="SAM" id="MobiDB-lite"/>
    </source>
</evidence>
<feature type="region of interest" description="Disordered" evidence="2">
    <location>
        <begin position="1"/>
        <end position="41"/>
    </location>
</feature>
<keyword evidence="1" id="KW-0175">Coiled coil</keyword>
<keyword evidence="4" id="KW-1185">Reference proteome</keyword>
<dbReference type="Pfam" id="PF01527">
    <property type="entry name" value="HTH_Tnp_1"/>
    <property type="match status" value="1"/>
</dbReference>
<dbReference type="AlphaFoldDB" id="A0A1W1XIH2"/>
<dbReference type="GO" id="GO:0006313">
    <property type="term" value="P:DNA transposition"/>
    <property type="evidence" value="ECO:0007669"/>
    <property type="project" value="InterPro"/>
</dbReference>
<dbReference type="InterPro" id="IPR002514">
    <property type="entry name" value="Transposase_8"/>
</dbReference>
<dbReference type="EMBL" id="FWXF01000008">
    <property type="protein sequence ID" value="SMC23773.1"/>
    <property type="molecule type" value="Genomic_DNA"/>
</dbReference>
<dbReference type="GO" id="GO:0004803">
    <property type="term" value="F:transposase activity"/>
    <property type="evidence" value="ECO:0007669"/>
    <property type="project" value="InterPro"/>
</dbReference>
<dbReference type="Proteomes" id="UP000192783">
    <property type="component" value="Unassembled WGS sequence"/>
</dbReference>
<organism evidence="3 4">
    <name type="scientific">Desulfacinum hydrothermale DSM 13146</name>
    <dbReference type="NCBI Taxonomy" id="1121390"/>
    <lineage>
        <taxon>Bacteria</taxon>
        <taxon>Pseudomonadati</taxon>
        <taxon>Thermodesulfobacteriota</taxon>
        <taxon>Syntrophobacteria</taxon>
        <taxon>Syntrophobacterales</taxon>
        <taxon>Syntrophobacteraceae</taxon>
        <taxon>Desulfacinum</taxon>
    </lineage>
</organism>
<dbReference type="STRING" id="1121390.SAMN02746041_01843"/>
<dbReference type="SUPFAM" id="SSF48295">
    <property type="entry name" value="TrpR-like"/>
    <property type="match status" value="1"/>
</dbReference>
<name>A0A1W1XIH2_9BACT</name>
<sequence length="213" mass="24129">MTSVQNRQTGVGMGVTEGARRASGVAPMGANLNAPDPEVMEKKRRRKFTAAYKLRILEEADACTLPGQIGALLRREGLYSSNLTTWRRQREEGQLKALSPRKRGRKPNPDRHFAKRVAQLERENQRLRDQIKRAQTIIEVQKNLRPHGGSPTQSRKRREQLMKAAVQLRTEVGTVQACEALGIARATFYRRLKTTRTQVNRPAPPLALSDQER</sequence>
<evidence type="ECO:0000313" key="3">
    <source>
        <dbReference type="EMBL" id="SMC23773.1"/>
    </source>
</evidence>
<protein>
    <submittedName>
        <fullName evidence="3">Transposase</fullName>
    </submittedName>
</protein>